<evidence type="ECO:0008006" key="4">
    <source>
        <dbReference type="Google" id="ProtNLM"/>
    </source>
</evidence>
<feature type="compositionally biased region" description="Low complexity" evidence="1">
    <location>
        <begin position="149"/>
        <end position="175"/>
    </location>
</feature>
<proteinExistence type="predicted"/>
<reference evidence="2" key="1">
    <citation type="journal article" date="2014" name="Int. J. Syst. Evol. Microbiol.">
        <title>Complete genome sequence of Corynebacterium casei LMG S-19264T (=DSM 44701T), isolated from a smear-ripened cheese.</title>
        <authorList>
            <consortium name="US DOE Joint Genome Institute (JGI-PGF)"/>
            <person name="Walter F."/>
            <person name="Albersmeier A."/>
            <person name="Kalinowski J."/>
            <person name="Ruckert C."/>
        </authorList>
    </citation>
    <scope>NUCLEOTIDE SEQUENCE</scope>
    <source>
        <strain evidence="2">JCM 3086</strain>
    </source>
</reference>
<accession>A0A917NF49</accession>
<sequence length="182" mass="19058">MAGKDSLMKKWPPGSTLCRERSFVSCSPAAMCSGDAGPSSAPEIAQGLPVAFALTGAKSDERETLLDLLAAEPGLVADRPGQTLIGDKNHFGRDFGQQLAEQGIQLLRPARKSGPERPGAPLFKPLRQVTESVNDPSRTDSTPDDTEGAHPSASSHASCSASSRSPPRSGTTTTPDNPSRVH</sequence>
<name>A0A917NF49_9ACTN</name>
<reference evidence="2" key="2">
    <citation type="submission" date="2020-09" db="EMBL/GenBank/DDBJ databases">
        <authorList>
            <person name="Sun Q."/>
            <person name="Ohkuma M."/>
        </authorList>
    </citation>
    <scope>NUCLEOTIDE SEQUENCE</scope>
    <source>
        <strain evidence="2">JCM 3086</strain>
    </source>
</reference>
<feature type="region of interest" description="Disordered" evidence="1">
    <location>
        <begin position="108"/>
        <end position="182"/>
    </location>
</feature>
<keyword evidence="3" id="KW-1185">Reference proteome</keyword>
<dbReference type="AlphaFoldDB" id="A0A917NF49"/>
<evidence type="ECO:0000256" key="1">
    <source>
        <dbReference type="SAM" id="MobiDB-lite"/>
    </source>
</evidence>
<organism evidence="2 3">
    <name type="scientific">Streptomyces brasiliensis</name>
    <dbReference type="NCBI Taxonomy" id="1954"/>
    <lineage>
        <taxon>Bacteria</taxon>
        <taxon>Bacillati</taxon>
        <taxon>Actinomycetota</taxon>
        <taxon>Actinomycetes</taxon>
        <taxon>Kitasatosporales</taxon>
        <taxon>Streptomycetaceae</taxon>
        <taxon>Streptomyces</taxon>
    </lineage>
</organism>
<gene>
    <name evidence="2" type="ORF">GCM10010121_001610</name>
</gene>
<evidence type="ECO:0000313" key="3">
    <source>
        <dbReference type="Proteomes" id="UP000657574"/>
    </source>
</evidence>
<dbReference type="Proteomes" id="UP000657574">
    <property type="component" value="Unassembled WGS sequence"/>
</dbReference>
<comment type="caution">
    <text evidence="2">The sequence shown here is derived from an EMBL/GenBank/DDBJ whole genome shotgun (WGS) entry which is preliminary data.</text>
</comment>
<evidence type="ECO:0000313" key="2">
    <source>
        <dbReference type="EMBL" id="GGI94944.1"/>
    </source>
</evidence>
<protein>
    <recommendedName>
        <fullName evidence="4">Transposase IS4-like domain-containing protein</fullName>
    </recommendedName>
</protein>
<dbReference type="EMBL" id="BMQA01000001">
    <property type="protein sequence ID" value="GGI94944.1"/>
    <property type="molecule type" value="Genomic_DNA"/>
</dbReference>